<protein>
    <submittedName>
        <fullName evidence="2">Uncharacterized protein</fullName>
    </submittedName>
</protein>
<feature type="region of interest" description="Disordered" evidence="1">
    <location>
        <begin position="123"/>
        <end position="144"/>
    </location>
</feature>
<comment type="caution">
    <text evidence="2">The sequence shown here is derived from an EMBL/GenBank/DDBJ whole genome shotgun (WGS) entry which is preliminary data.</text>
</comment>
<evidence type="ECO:0000313" key="3">
    <source>
        <dbReference type="Proteomes" id="UP001243330"/>
    </source>
</evidence>
<evidence type="ECO:0000256" key="1">
    <source>
        <dbReference type="SAM" id="MobiDB-lite"/>
    </source>
</evidence>
<accession>A0AAD9ACA7</accession>
<evidence type="ECO:0000313" key="2">
    <source>
        <dbReference type="EMBL" id="KAK1845481.1"/>
    </source>
</evidence>
<dbReference type="EMBL" id="JAQOWY010000271">
    <property type="protein sequence ID" value="KAK1845481.1"/>
    <property type="molecule type" value="Genomic_DNA"/>
</dbReference>
<dbReference type="PROSITE" id="PS51257">
    <property type="entry name" value="PROKAR_LIPOPROTEIN"/>
    <property type="match status" value="1"/>
</dbReference>
<sequence length="180" mass="19892">MREKCAVMCNTNGAQRHLLNPPVHPWAWLSCTAETEHLRSVSPNGTFKRHSQTGCALEPESGPANQTGGRWLFETTPGDDGQWEAHSSNRGSVRKHRINCNDADPLRSCQRATNLEHARAKHYGYTKRKDGSGPGRSAASSSVMPSHIVVRGARPCWARAKPSAEWRWTDDSHCRPGSAL</sequence>
<gene>
    <name evidence="2" type="ORF">CCHR01_11914</name>
</gene>
<organism evidence="2 3">
    <name type="scientific">Colletotrichum chrysophilum</name>
    <dbReference type="NCBI Taxonomy" id="1836956"/>
    <lineage>
        <taxon>Eukaryota</taxon>
        <taxon>Fungi</taxon>
        <taxon>Dikarya</taxon>
        <taxon>Ascomycota</taxon>
        <taxon>Pezizomycotina</taxon>
        <taxon>Sordariomycetes</taxon>
        <taxon>Hypocreomycetidae</taxon>
        <taxon>Glomerellales</taxon>
        <taxon>Glomerellaceae</taxon>
        <taxon>Colletotrichum</taxon>
        <taxon>Colletotrichum gloeosporioides species complex</taxon>
    </lineage>
</organism>
<dbReference type="Proteomes" id="UP001243330">
    <property type="component" value="Unassembled WGS sequence"/>
</dbReference>
<feature type="region of interest" description="Disordered" evidence="1">
    <location>
        <begin position="42"/>
        <end position="65"/>
    </location>
</feature>
<proteinExistence type="predicted"/>
<reference evidence="2" key="1">
    <citation type="submission" date="2023-01" db="EMBL/GenBank/DDBJ databases">
        <title>Colletotrichum chrysophilum M932 genome sequence.</title>
        <authorList>
            <person name="Baroncelli R."/>
        </authorList>
    </citation>
    <scope>NUCLEOTIDE SEQUENCE</scope>
    <source>
        <strain evidence="2">M932</strain>
    </source>
</reference>
<keyword evidence="3" id="KW-1185">Reference proteome</keyword>
<dbReference type="AlphaFoldDB" id="A0AAD9ACA7"/>
<name>A0AAD9ACA7_9PEZI</name>